<dbReference type="GO" id="GO:0006313">
    <property type="term" value="P:DNA transposition"/>
    <property type="evidence" value="ECO:0007669"/>
    <property type="project" value="InterPro"/>
</dbReference>
<protein>
    <submittedName>
        <fullName evidence="3">Transposase</fullName>
    </submittedName>
</protein>
<evidence type="ECO:0000259" key="2">
    <source>
        <dbReference type="Pfam" id="PF01548"/>
    </source>
</evidence>
<dbReference type="PANTHER" id="PTHR33055">
    <property type="entry name" value="TRANSPOSASE FOR INSERTION SEQUENCE ELEMENT IS1111A"/>
    <property type="match status" value="1"/>
</dbReference>
<gene>
    <name evidence="3" type="ORF">JOC47_002992</name>
</gene>
<accession>A0A938XYN8</accession>
<name>A0A938XYN8_9FIRM</name>
<organism evidence="3 4">
    <name type="scientific">Halanaerobacter jeridensis</name>
    <dbReference type="NCBI Taxonomy" id="706427"/>
    <lineage>
        <taxon>Bacteria</taxon>
        <taxon>Bacillati</taxon>
        <taxon>Bacillota</taxon>
        <taxon>Clostridia</taxon>
        <taxon>Halanaerobiales</taxon>
        <taxon>Halobacteroidaceae</taxon>
        <taxon>Halanaerobacter</taxon>
    </lineage>
</organism>
<sequence>MNYQDHLFVGVDTHKNQHTAVVINCFHKKLETVETPNNPSDFKDFVSKLQNITPNQETLLFGLEDTQGLGRSLAQWLVNKGYQVKEVNPALTKRERKHSPNPDKSDAIDAEAIANVLLSNWDNLPQVRKDANFKAIKELNNYLQSLIKQRTQLKNQLHDLIHQQFPNYKEFFSNPFSGKTALAYWEKFPHPAQLKYYGEKNCRIF</sequence>
<dbReference type="GO" id="GO:0003677">
    <property type="term" value="F:DNA binding"/>
    <property type="evidence" value="ECO:0007669"/>
    <property type="project" value="InterPro"/>
</dbReference>
<dbReference type="GO" id="GO:0004803">
    <property type="term" value="F:transposase activity"/>
    <property type="evidence" value="ECO:0007669"/>
    <property type="project" value="InterPro"/>
</dbReference>
<evidence type="ECO:0000313" key="3">
    <source>
        <dbReference type="EMBL" id="MBM7558122.1"/>
    </source>
</evidence>
<feature type="coiled-coil region" evidence="1">
    <location>
        <begin position="136"/>
        <end position="163"/>
    </location>
</feature>
<dbReference type="InterPro" id="IPR047650">
    <property type="entry name" value="Transpos_IS110"/>
</dbReference>
<keyword evidence="1" id="KW-0175">Coiled coil</keyword>
<proteinExistence type="predicted"/>
<dbReference type="InterPro" id="IPR002525">
    <property type="entry name" value="Transp_IS110-like_N"/>
</dbReference>
<dbReference type="Pfam" id="PF01548">
    <property type="entry name" value="DEDD_Tnp_IS110"/>
    <property type="match status" value="1"/>
</dbReference>
<dbReference type="Proteomes" id="UP000774000">
    <property type="component" value="Unassembled WGS sequence"/>
</dbReference>
<keyword evidence="4" id="KW-1185">Reference proteome</keyword>
<feature type="domain" description="Transposase IS110-like N-terminal" evidence="2">
    <location>
        <begin position="9"/>
        <end position="166"/>
    </location>
</feature>
<comment type="caution">
    <text evidence="3">The sequence shown here is derived from an EMBL/GenBank/DDBJ whole genome shotgun (WGS) entry which is preliminary data.</text>
</comment>
<reference evidence="3" key="1">
    <citation type="submission" date="2021-01" db="EMBL/GenBank/DDBJ databases">
        <title>Genomic Encyclopedia of Type Strains, Phase IV (KMG-IV): sequencing the most valuable type-strain genomes for metagenomic binning, comparative biology and taxonomic classification.</title>
        <authorList>
            <person name="Goeker M."/>
        </authorList>
    </citation>
    <scope>NUCLEOTIDE SEQUENCE</scope>
    <source>
        <strain evidence="3">DSM 23230</strain>
    </source>
</reference>
<evidence type="ECO:0000256" key="1">
    <source>
        <dbReference type="SAM" id="Coils"/>
    </source>
</evidence>
<dbReference type="AlphaFoldDB" id="A0A938XYN8"/>
<evidence type="ECO:0000313" key="4">
    <source>
        <dbReference type="Proteomes" id="UP000774000"/>
    </source>
</evidence>
<dbReference type="PANTHER" id="PTHR33055:SF13">
    <property type="entry name" value="TRANSPOSASE"/>
    <property type="match status" value="1"/>
</dbReference>
<dbReference type="EMBL" id="JAFBDQ010000027">
    <property type="protein sequence ID" value="MBM7558122.1"/>
    <property type="molecule type" value="Genomic_DNA"/>
</dbReference>
<dbReference type="RefSeq" id="WP_204703131.1">
    <property type="nucleotide sequence ID" value="NZ_JAFBDQ010000027.1"/>
</dbReference>